<keyword evidence="3" id="KW-1185">Reference proteome</keyword>
<dbReference type="STRING" id="1192034.CAP_1242"/>
<dbReference type="SUPFAM" id="SSF56601">
    <property type="entry name" value="beta-lactamase/transpeptidase-like"/>
    <property type="match status" value="1"/>
</dbReference>
<accession>A0A017TCH5</accession>
<reference evidence="2 3" key="1">
    <citation type="submission" date="2013-05" db="EMBL/GenBank/DDBJ databases">
        <title>Genome assembly of Chondromyces apiculatus DSM 436.</title>
        <authorList>
            <person name="Sharma G."/>
            <person name="Khatri I."/>
            <person name="Kaur C."/>
            <person name="Mayilraj S."/>
            <person name="Subramanian S."/>
        </authorList>
    </citation>
    <scope>NUCLEOTIDE SEQUENCE [LARGE SCALE GENOMIC DNA]</scope>
    <source>
        <strain evidence="2 3">DSM 436</strain>
    </source>
</reference>
<dbReference type="InterPro" id="IPR012338">
    <property type="entry name" value="Beta-lactam/transpept-like"/>
</dbReference>
<feature type="domain" description="Penicillin-binding protein transpeptidase" evidence="1">
    <location>
        <begin position="74"/>
        <end position="345"/>
    </location>
</feature>
<evidence type="ECO:0000313" key="3">
    <source>
        <dbReference type="Proteomes" id="UP000019678"/>
    </source>
</evidence>
<evidence type="ECO:0000313" key="2">
    <source>
        <dbReference type="EMBL" id="EYF06983.1"/>
    </source>
</evidence>
<dbReference type="InterPro" id="IPR050515">
    <property type="entry name" value="Beta-lactam/transpept"/>
</dbReference>
<dbReference type="AlphaFoldDB" id="A0A017TCH5"/>
<dbReference type="OrthoDB" id="9811238at2"/>
<dbReference type="GO" id="GO:0005886">
    <property type="term" value="C:plasma membrane"/>
    <property type="evidence" value="ECO:0007669"/>
    <property type="project" value="TreeGrafter"/>
</dbReference>
<dbReference type="GO" id="GO:0071555">
    <property type="term" value="P:cell wall organization"/>
    <property type="evidence" value="ECO:0007669"/>
    <property type="project" value="TreeGrafter"/>
</dbReference>
<dbReference type="EMBL" id="ASRX01000013">
    <property type="protein sequence ID" value="EYF06983.1"/>
    <property type="molecule type" value="Genomic_DNA"/>
</dbReference>
<dbReference type="InterPro" id="IPR001460">
    <property type="entry name" value="PCN-bd_Tpept"/>
</dbReference>
<dbReference type="GO" id="GO:0008658">
    <property type="term" value="F:penicillin binding"/>
    <property type="evidence" value="ECO:0007669"/>
    <property type="project" value="InterPro"/>
</dbReference>
<gene>
    <name evidence="2" type="ORF">CAP_1242</name>
</gene>
<protein>
    <submittedName>
        <fullName evidence="2">Penicillin-binding protein, transpeptidase</fullName>
    </submittedName>
</protein>
<dbReference type="PANTHER" id="PTHR30627">
    <property type="entry name" value="PEPTIDOGLYCAN D,D-TRANSPEPTIDASE"/>
    <property type="match status" value="1"/>
</dbReference>
<dbReference type="Pfam" id="PF00905">
    <property type="entry name" value="Transpeptidase"/>
    <property type="match status" value="1"/>
</dbReference>
<dbReference type="GO" id="GO:0071972">
    <property type="term" value="F:peptidoglycan L,D-transpeptidase activity"/>
    <property type="evidence" value="ECO:0007669"/>
    <property type="project" value="TreeGrafter"/>
</dbReference>
<dbReference type="eggNOG" id="COG0768">
    <property type="taxonomic scope" value="Bacteria"/>
</dbReference>
<evidence type="ECO:0000259" key="1">
    <source>
        <dbReference type="Pfam" id="PF00905"/>
    </source>
</evidence>
<sequence>MRPHGLFALVLAALLGLIPVRALAAPGVRALRIRNDAAFAVVGASGKQVKLTVDPELQRAAERLLERSGAPEAAIVASDVRTGRILAWASRGDRDYVVTPLAPSASLFKLVTASALLEENKVTPASTVCYTGGERSITQRELSAKGATCTSFGDALGYSINAVFSRLADKHLSASDLRRKAHDLGFAGRVPIDIPVLASEVEIPEDELGFARAAAGFWSGRLTPLGALFAMQTIANDGERVKLSLLDRGGEPLRVVEGRGLGGREARMMRQMLQITTRRGTCAKAFRKPDGTRALGTMPVAAKTGTLVGTIPGQKGKPRMFSWFASFAPADRPQIAVAVMLSNGVKWRTKANLVGRELLETYFAARKK</sequence>
<proteinExistence type="predicted"/>
<dbReference type="PANTHER" id="PTHR30627:SF2">
    <property type="entry name" value="PEPTIDOGLYCAN D,D-TRANSPEPTIDASE MRDA"/>
    <property type="match status" value="1"/>
</dbReference>
<name>A0A017TCH5_9BACT</name>
<dbReference type="Gene3D" id="3.40.710.10">
    <property type="entry name" value="DD-peptidase/beta-lactamase superfamily"/>
    <property type="match status" value="1"/>
</dbReference>
<dbReference type="RefSeq" id="WP_044238779.1">
    <property type="nucleotide sequence ID" value="NZ_ASRX01000013.1"/>
</dbReference>
<comment type="caution">
    <text evidence="2">The sequence shown here is derived from an EMBL/GenBank/DDBJ whole genome shotgun (WGS) entry which is preliminary data.</text>
</comment>
<organism evidence="2 3">
    <name type="scientific">Chondromyces apiculatus DSM 436</name>
    <dbReference type="NCBI Taxonomy" id="1192034"/>
    <lineage>
        <taxon>Bacteria</taxon>
        <taxon>Pseudomonadati</taxon>
        <taxon>Myxococcota</taxon>
        <taxon>Polyangia</taxon>
        <taxon>Polyangiales</taxon>
        <taxon>Polyangiaceae</taxon>
        <taxon>Chondromyces</taxon>
    </lineage>
</organism>
<dbReference type="Proteomes" id="UP000019678">
    <property type="component" value="Unassembled WGS sequence"/>
</dbReference>